<reference evidence="1 2" key="1">
    <citation type="submission" date="2023-11" db="EMBL/GenBank/DDBJ databases">
        <title>MicrobeMod: A computational toolkit for identifying prokaryotic methylation and restriction-modification with nanopore sequencing.</title>
        <authorList>
            <person name="Crits-Christoph A."/>
            <person name="Kang S.C."/>
            <person name="Lee H."/>
            <person name="Ostrov N."/>
        </authorList>
    </citation>
    <scope>NUCLEOTIDE SEQUENCE [LARGE SCALE GENOMIC DNA]</scope>
    <source>
        <strain evidence="1 2">ATCC 14820</strain>
    </source>
</reference>
<evidence type="ECO:0000313" key="2">
    <source>
        <dbReference type="Proteomes" id="UP001279660"/>
    </source>
</evidence>
<sequence length="163" mass="17522">MSAACGSCTLCCTLMRVAMEPPKPERVMCAHCSAGGCAIYEQRPEACSGFQCLWLGSQRVARLALPAAMRPDRTGVVIDLNAAGTVIAHCERPASWKREPMRAWLLKHARRTNVILEVPGGAELLSANGSTEALARVGVDPVTNNRLYVRESRLQAYLAGVAA</sequence>
<gene>
    <name evidence="1" type="ORF">SIL82_10330</name>
</gene>
<protein>
    <recommendedName>
        <fullName evidence="3">Zinc/iron-chelating domain-containing protein</fullName>
    </recommendedName>
</protein>
<evidence type="ECO:0008006" key="3">
    <source>
        <dbReference type="Google" id="ProtNLM"/>
    </source>
</evidence>
<name>A0ABU4PPD9_9SPHN</name>
<accession>A0ABU4PPD9</accession>
<proteinExistence type="predicted"/>
<dbReference type="EMBL" id="JAWXXV010000001">
    <property type="protein sequence ID" value="MDX5984659.1"/>
    <property type="molecule type" value="Genomic_DNA"/>
</dbReference>
<keyword evidence="2" id="KW-1185">Reference proteome</keyword>
<organism evidence="1 2">
    <name type="scientific">Sphingomonas echinoides</name>
    <dbReference type="NCBI Taxonomy" id="59803"/>
    <lineage>
        <taxon>Bacteria</taxon>
        <taxon>Pseudomonadati</taxon>
        <taxon>Pseudomonadota</taxon>
        <taxon>Alphaproteobacteria</taxon>
        <taxon>Sphingomonadales</taxon>
        <taxon>Sphingomonadaceae</taxon>
        <taxon>Sphingomonas</taxon>
    </lineage>
</organism>
<dbReference type="PANTHER" id="PTHR36931">
    <property type="entry name" value="UPF0153 PROTEIN YEIW"/>
    <property type="match status" value="1"/>
</dbReference>
<dbReference type="PANTHER" id="PTHR36931:SF1">
    <property type="entry name" value="UPF0153 PROTEIN YEIW"/>
    <property type="match status" value="1"/>
</dbReference>
<dbReference type="InterPro" id="IPR052572">
    <property type="entry name" value="UPF0153_domain"/>
</dbReference>
<dbReference type="RefSeq" id="WP_245535523.1">
    <property type="nucleotide sequence ID" value="NZ_JAWXXV010000001.1"/>
</dbReference>
<comment type="caution">
    <text evidence="1">The sequence shown here is derived from an EMBL/GenBank/DDBJ whole genome shotgun (WGS) entry which is preliminary data.</text>
</comment>
<evidence type="ECO:0000313" key="1">
    <source>
        <dbReference type="EMBL" id="MDX5984659.1"/>
    </source>
</evidence>
<dbReference type="Proteomes" id="UP001279660">
    <property type="component" value="Unassembled WGS sequence"/>
</dbReference>